<organism evidence="1 2">
    <name type="scientific">Christiangramia fulva</name>
    <dbReference type="NCBI Taxonomy" id="2126553"/>
    <lineage>
        <taxon>Bacteria</taxon>
        <taxon>Pseudomonadati</taxon>
        <taxon>Bacteroidota</taxon>
        <taxon>Flavobacteriia</taxon>
        <taxon>Flavobacteriales</taxon>
        <taxon>Flavobacteriaceae</taxon>
        <taxon>Christiangramia</taxon>
    </lineage>
</organism>
<evidence type="ECO:0000313" key="1">
    <source>
        <dbReference type="EMBL" id="AVR46016.1"/>
    </source>
</evidence>
<dbReference type="KEGG" id="grs:C7S20_12555"/>
<proteinExistence type="predicted"/>
<accession>A0A2R3Z6V9</accession>
<evidence type="ECO:0000313" key="2">
    <source>
        <dbReference type="Proteomes" id="UP000241507"/>
    </source>
</evidence>
<dbReference type="Proteomes" id="UP000241507">
    <property type="component" value="Chromosome"/>
</dbReference>
<gene>
    <name evidence="1" type="ORF">C7S20_12555</name>
</gene>
<sequence length="130" mass="15944">MNQKDVISILGKPDRKYLEEDTDDNELVLEWKSLMLRLTFYRDENNRFGYLRTRNKNFSFESKAIINQPIEIVKKEVFKNAEYWEIDEYNFMRVYFNEENWIALNCEYDLVLEIEMGVPFRNDSDYNWPK</sequence>
<keyword evidence="2" id="KW-1185">Reference proteome</keyword>
<dbReference type="EMBL" id="CP028136">
    <property type="protein sequence ID" value="AVR46016.1"/>
    <property type="molecule type" value="Genomic_DNA"/>
</dbReference>
<reference evidence="2" key="1">
    <citation type="submission" date="2018-03" db="EMBL/GenBank/DDBJ databases">
        <title>Gramella fulva sp. nov., isolated from a dry surface of tidal flat.</title>
        <authorList>
            <person name="Hwang S.H."/>
            <person name="Hwang W.M."/>
            <person name="Kang K."/>
            <person name="Ahn T.-Y."/>
        </authorList>
    </citation>
    <scope>NUCLEOTIDE SEQUENCE [LARGE SCALE GENOMIC DNA]</scope>
    <source>
        <strain evidence="2">SH35</strain>
    </source>
</reference>
<dbReference type="AlphaFoldDB" id="A0A2R3Z6V9"/>
<protein>
    <submittedName>
        <fullName evidence="1">Uncharacterized protein</fullName>
    </submittedName>
</protein>
<name>A0A2R3Z6V9_9FLAO</name>